<reference evidence="1 2" key="1">
    <citation type="journal article" date="2011" name="Science">
        <title>Comparative functional genomics of the fission yeasts.</title>
        <authorList>
            <person name="Rhind N."/>
            <person name="Chen Z."/>
            <person name="Yassour M."/>
            <person name="Thompson D.A."/>
            <person name="Haas B.J."/>
            <person name="Habib N."/>
            <person name="Wapinski I."/>
            <person name="Roy S."/>
            <person name="Lin M.F."/>
            <person name="Heiman D.I."/>
            <person name="Young S.K."/>
            <person name="Furuya K."/>
            <person name="Guo Y."/>
            <person name="Pidoux A."/>
            <person name="Chen H.M."/>
            <person name="Robbertse B."/>
            <person name="Goldberg J.M."/>
            <person name="Aoki K."/>
            <person name="Bayne E.H."/>
            <person name="Berlin A.M."/>
            <person name="Desjardins C.A."/>
            <person name="Dobbs E."/>
            <person name="Dukaj L."/>
            <person name="Fan L."/>
            <person name="FitzGerald M.G."/>
            <person name="French C."/>
            <person name="Gujja S."/>
            <person name="Hansen K."/>
            <person name="Keifenheim D."/>
            <person name="Levin J.Z."/>
            <person name="Mosher R.A."/>
            <person name="Mueller C.A."/>
            <person name="Pfiffner J."/>
            <person name="Priest M."/>
            <person name="Russ C."/>
            <person name="Smialowska A."/>
            <person name="Swoboda P."/>
            <person name="Sykes S.M."/>
            <person name="Vaughn M."/>
            <person name="Vengrova S."/>
            <person name="Yoder R."/>
            <person name="Zeng Q."/>
            <person name="Allshire R."/>
            <person name="Baulcombe D."/>
            <person name="Birren B.W."/>
            <person name="Brown W."/>
            <person name="Ekwall K."/>
            <person name="Kellis M."/>
            <person name="Leatherwood J."/>
            <person name="Levin H."/>
            <person name="Margalit H."/>
            <person name="Martienssen R."/>
            <person name="Nieduszynski C.A."/>
            <person name="Spatafora J.W."/>
            <person name="Friedman N."/>
            <person name="Dalgaard J.Z."/>
            <person name="Baumann P."/>
            <person name="Niki H."/>
            <person name="Regev A."/>
            <person name="Nusbaum C."/>
        </authorList>
    </citation>
    <scope>NUCLEOTIDE SEQUENCE [LARGE SCALE GENOMIC DNA]</scope>
    <source>
        <strain evidence="2">yFS275 / FY16936</strain>
    </source>
</reference>
<dbReference type="HOGENOM" id="CLU_2203372_0_0_1"/>
<organism evidence="1 2">
    <name type="scientific">Schizosaccharomyces japonicus (strain yFS275 / FY16936)</name>
    <name type="common">Fission yeast</name>
    <dbReference type="NCBI Taxonomy" id="402676"/>
    <lineage>
        <taxon>Eukaryota</taxon>
        <taxon>Fungi</taxon>
        <taxon>Dikarya</taxon>
        <taxon>Ascomycota</taxon>
        <taxon>Taphrinomycotina</taxon>
        <taxon>Schizosaccharomycetes</taxon>
        <taxon>Schizosaccharomycetales</taxon>
        <taxon>Schizosaccharomycetaceae</taxon>
        <taxon>Schizosaccharomyces</taxon>
    </lineage>
</organism>
<dbReference type="JaponicusDB" id="SJAG_00273"/>
<dbReference type="Proteomes" id="UP000001744">
    <property type="component" value="Unassembled WGS sequence"/>
</dbReference>
<dbReference type="AlphaFoldDB" id="B6JV69"/>
<dbReference type="EMBL" id="KE651166">
    <property type="protein sequence ID" value="EEB05270.2"/>
    <property type="molecule type" value="Genomic_DNA"/>
</dbReference>
<dbReference type="VEuPathDB" id="FungiDB:SJAG_00273"/>
<gene>
    <name evidence="1" type="ORF">SJAG_00273</name>
</gene>
<feature type="non-terminal residue" evidence="1">
    <location>
        <position position="1"/>
    </location>
</feature>
<accession>B6JV69</accession>
<evidence type="ECO:0000313" key="1">
    <source>
        <dbReference type="EMBL" id="EEB05270.2"/>
    </source>
</evidence>
<sequence>AETYLLGFPNKRSAVLMEDVAKEVNTAGATSVQVLREIGVIIVEASEQFLQTLEDIRKEESSMISEDNEPLFTIEIDKPVSIYGDKKSSVEFTSPVSASASASFIGTP</sequence>
<evidence type="ECO:0000313" key="2">
    <source>
        <dbReference type="Proteomes" id="UP000001744"/>
    </source>
</evidence>
<dbReference type="GeneID" id="7049588"/>
<proteinExistence type="predicted"/>
<dbReference type="RefSeq" id="XP_002171563.2">
    <property type="nucleotide sequence ID" value="XM_002171527.2"/>
</dbReference>
<keyword evidence="2" id="KW-1185">Reference proteome</keyword>
<name>B6JV69_SCHJY</name>
<protein>
    <submittedName>
        <fullName evidence="1">Uncharacterized protein</fullName>
    </submittedName>
</protein>